<keyword evidence="2" id="KW-1185">Reference proteome</keyword>
<proteinExistence type="predicted"/>
<accession>A0ABU7RBE6</accession>
<evidence type="ECO:0000313" key="2">
    <source>
        <dbReference type="Proteomes" id="UP001332931"/>
    </source>
</evidence>
<gene>
    <name evidence="1" type="ORF">VXJ25_08020</name>
</gene>
<sequence length="109" mass="12280">MSSLLPPGIRSTSDLTYKDVLRSVKLMNQFCENNGARFFFDTSDCDVYVIGHRRLNDLYGWIVPNGEADDFEAGWKAMADRVDGEYGAQWYHAIVWDDRDGAAVPVIVG</sequence>
<name>A0ABU7RBE6_9ACTN</name>
<evidence type="ECO:0000313" key="1">
    <source>
        <dbReference type="EMBL" id="MEE6147923.1"/>
    </source>
</evidence>
<comment type="caution">
    <text evidence="1">The sequence shown here is derived from an EMBL/GenBank/DDBJ whole genome shotgun (WGS) entry which is preliminary data.</text>
</comment>
<protein>
    <submittedName>
        <fullName evidence="1">Uncharacterized protein</fullName>
    </submittedName>
</protein>
<organism evidence="1 2">
    <name type="scientific">Olsenella absiana</name>
    <dbReference type="NCBI Taxonomy" id="3115222"/>
    <lineage>
        <taxon>Bacteria</taxon>
        <taxon>Bacillati</taxon>
        <taxon>Actinomycetota</taxon>
        <taxon>Coriobacteriia</taxon>
        <taxon>Coriobacteriales</taxon>
        <taxon>Atopobiaceae</taxon>
        <taxon>Olsenella</taxon>
    </lineage>
</organism>
<reference evidence="1 2" key="1">
    <citation type="submission" date="2024-01" db="EMBL/GenBank/DDBJ databases">
        <title>Description of Olsenella sp. nov., isolated from pig feces.</title>
        <authorList>
            <person name="Chang Y.-H."/>
        </authorList>
    </citation>
    <scope>NUCLEOTIDE SEQUENCE [LARGE SCALE GENOMIC DNA]</scope>
    <source>
        <strain evidence="1 2">YH-ols2223</strain>
    </source>
</reference>
<dbReference type="EMBL" id="JAZGJQ010000010">
    <property type="protein sequence ID" value="MEE6147923.1"/>
    <property type="molecule type" value="Genomic_DNA"/>
</dbReference>
<dbReference type="Proteomes" id="UP001332931">
    <property type="component" value="Unassembled WGS sequence"/>
</dbReference>